<dbReference type="EMBL" id="VFPN01000004">
    <property type="protein sequence ID" value="TQM57714.1"/>
    <property type="molecule type" value="Genomic_DNA"/>
</dbReference>
<evidence type="ECO:0000259" key="1">
    <source>
        <dbReference type="PROSITE" id="PS50075"/>
    </source>
</evidence>
<name>A0A543HHB0_9MICO</name>
<protein>
    <submittedName>
        <fullName evidence="2">Aryl carrier-like protein</fullName>
    </submittedName>
</protein>
<dbReference type="Gene3D" id="1.10.1200.10">
    <property type="entry name" value="ACP-like"/>
    <property type="match status" value="1"/>
</dbReference>
<reference evidence="2 3" key="1">
    <citation type="submission" date="2019-06" db="EMBL/GenBank/DDBJ databases">
        <title>Sequencing the genomes of 1000 actinobacteria strains.</title>
        <authorList>
            <person name="Klenk H.-P."/>
        </authorList>
    </citation>
    <scope>NUCLEOTIDE SEQUENCE [LARGE SCALE GENOMIC DNA]</scope>
    <source>
        <strain evidence="2 3">DSM 18031</strain>
    </source>
</reference>
<dbReference type="InterPro" id="IPR036736">
    <property type="entry name" value="ACP-like_sf"/>
</dbReference>
<organism evidence="2 3">
    <name type="scientific">Klugiella xanthotipulae</name>
    <dbReference type="NCBI Taxonomy" id="244735"/>
    <lineage>
        <taxon>Bacteria</taxon>
        <taxon>Bacillati</taxon>
        <taxon>Actinomycetota</taxon>
        <taxon>Actinomycetes</taxon>
        <taxon>Micrococcales</taxon>
        <taxon>Microbacteriaceae</taxon>
        <taxon>Klugiella</taxon>
    </lineage>
</organism>
<dbReference type="AlphaFoldDB" id="A0A543HHB0"/>
<dbReference type="PROSITE" id="PS50075">
    <property type="entry name" value="CARRIER"/>
    <property type="match status" value="1"/>
</dbReference>
<gene>
    <name evidence="2" type="ORF">FB466_2710</name>
</gene>
<comment type="caution">
    <text evidence="2">The sequence shown here is derived from an EMBL/GenBank/DDBJ whole genome shotgun (WGS) entry which is preliminary data.</text>
</comment>
<evidence type="ECO:0000313" key="2">
    <source>
        <dbReference type="EMBL" id="TQM57714.1"/>
    </source>
</evidence>
<dbReference type="Pfam" id="PF00550">
    <property type="entry name" value="PP-binding"/>
    <property type="match status" value="1"/>
</dbReference>
<feature type="domain" description="Carrier" evidence="1">
    <location>
        <begin position="11"/>
        <end position="85"/>
    </location>
</feature>
<dbReference type="SUPFAM" id="SSF47336">
    <property type="entry name" value="ACP-like"/>
    <property type="match status" value="1"/>
</dbReference>
<evidence type="ECO:0000313" key="3">
    <source>
        <dbReference type="Proteomes" id="UP000318331"/>
    </source>
</evidence>
<accession>A0A543HHB0</accession>
<proteinExistence type="predicted"/>
<dbReference type="InterPro" id="IPR009081">
    <property type="entry name" value="PP-bd_ACP"/>
</dbReference>
<keyword evidence="3" id="KW-1185">Reference proteome</keyword>
<dbReference type="Proteomes" id="UP000318331">
    <property type="component" value="Unassembled WGS sequence"/>
</dbReference>
<sequence>MIFTPDSPPPTAAEARELIVHLAERYVPGVRELPGSTDLADHGLGSIELMSLTSQLRAHGCDLTFIDLIDAPSIEAWVALLTRGAVT</sequence>